<dbReference type="GO" id="GO:0016491">
    <property type="term" value="F:oxidoreductase activity"/>
    <property type="evidence" value="ECO:0007669"/>
    <property type="project" value="InterPro"/>
</dbReference>
<feature type="domain" description="Cytochrome b/b6 N-terminal region profile" evidence="20">
    <location>
        <begin position="28"/>
        <end position="254"/>
    </location>
</feature>
<feature type="compositionally biased region" description="Gly residues" evidence="18">
    <location>
        <begin position="588"/>
        <end position="601"/>
    </location>
</feature>
<dbReference type="GO" id="GO:0005886">
    <property type="term" value="C:plasma membrane"/>
    <property type="evidence" value="ECO:0007669"/>
    <property type="project" value="UniProtKB-SubCell"/>
</dbReference>
<dbReference type="PANTHER" id="PTHR19271:SF16">
    <property type="entry name" value="CYTOCHROME B"/>
    <property type="match status" value="1"/>
</dbReference>
<keyword evidence="12" id="KW-0249">Electron transport</keyword>
<evidence type="ECO:0000313" key="22">
    <source>
        <dbReference type="Proteomes" id="UP000640489"/>
    </source>
</evidence>
<dbReference type="SUPFAM" id="SSF81342">
    <property type="entry name" value="Transmembrane di-heme cytochromes"/>
    <property type="match status" value="1"/>
</dbReference>
<sequence>MSIDTSKVADTNATTPAKASKPNPVGAAAGWADDRLGLATAMKKQVRKVFPDHWSFMLGEIALWSFIVLLLTGVFLTLWFTPSMGETTYEGSYNQLRGIQMSEAYASTLNISFDVRGGLLMRQMHHWAAMLFVAAMMVHLLRVFFTGAHRKPRELNWVIGCLLLILGTLEGFTGYSLPDDLLSGTGIRAADGFIKATPVVGTYMSFFLFGGEFPGEAIIPRLFTVHVLLIPGILLALVGAHMLLLVYHKHTQWPGPGRTEQNVVGYPLLPIYAAKAGGFFFVVFGVIALMGALLSINPVWKFGPYDPSKVTAGSQPDWYMGWPDGALRIMPGIETHIWGTTWSWNVLLPIQVLPMVMFTLLLFLPFIESWITGDKRDHHILQRPRNAPTRTATMVALMTAYGLFWAAGGNDIIAIKLHLSINHITYFMRLMVFLGPVIAFWITRRWCISLQRHDNDMLLHGYESGIIMRSADGGYSERHLPLSESRAYTLTARGRDEVFTPGTGVDENGVAARGGRLDKVRGKLSALMYADNVQKPTRAELEEARHHAEHEHALQAGLDHPASGHEFDDHALRTAEDVPLRGAHGETAGAGSGSTSGGAGGQHDDTDEQPGH</sequence>
<evidence type="ECO:0000259" key="20">
    <source>
        <dbReference type="PROSITE" id="PS51002"/>
    </source>
</evidence>
<keyword evidence="6" id="KW-1003">Cell membrane</keyword>
<comment type="catalytic activity">
    <reaction evidence="16">
        <text>a quinol + 2 Fe(III)-[cytochrome c](out) = a quinone + 2 Fe(II)-[cytochrome c](out) + 2 H(+)(out)</text>
        <dbReference type="Rhea" id="RHEA:11484"/>
        <dbReference type="Rhea" id="RHEA-COMP:10350"/>
        <dbReference type="Rhea" id="RHEA-COMP:14399"/>
        <dbReference type="ChEBI" id="CHEBI:15378"/>
        <dbReference type="ChEBI" id="CHEBI:24646"/>
        <dbReference type="ChEBI" id="CHEBI:29033"/>
        <dbReference type="ChEBI" id="CHEBI:29034"/>
        <dbReference type="ChEBI" id="CHEBI:132124"/>
        <dbReference type="EC" id="7.1.1.8"/>
    </reaction>
</comment>
<evidence type="ECO:0000256" key="14">
    <source>
        <dbReference type="ARBA" id="ARBA00023004"/>
    </source>
</evidence>
<feature type="transmembrane region" description="Helical" evidence="19">
    <location>
        <begin position="346"/>
        <end position="367"/>
    </location>
</feature>
<evidence type="ECO:0000256" key="8">
    <source>
        <dbReference type="ARBA" id="ARBA00022660"/>
    </source>
</evidence>
<evidence type="ECO:0000256" key="12">
    <source>
        <dbReference type="ARBA" id="ARBA00022982"/>
    </source>
</evidence>
<evidence type="ECO:0000256" key="2">
    <source>
        <dbReference type="ARBA" id="ARBA00004651"/>
    </source>
</evidence>
<dbReference type="EC" id="7.1.1.8" evidence="3"/>
<keyword evidence="5" id="KW-0813">Transport</keyword>
<evidence type="ECO:0000256" key="5">
    <source>
        <dbReference type="ARBA" id="ARBA00022448"/>
    </source>
</evidence>
<dbReference type="PROSITE" id="PS51002">
    <property type="entry name" value="CYTB_NTER"/>
    <property type="match status" value="1"/>
</dbReference>
<evidence type="ECO:0000256" key="9">
    <source>
        <dbReference type="ARBA" id="ARBA00022692"/>
    </source>
</evidence>
<dbReference type="RefSeq" id="WP_194706919.1">
    <property type="nucleotide sequence ID" value="NZ_JADKPN010000006.1"/>
</dbReference>
<dbReference type="Pfam" id="PF13631">
    <property type="entry name" value="Cytochrom_B_N_2"/>
    <property type="match status" value="1"/>
</dbReference>
<keyword evidence="7" id="KW-0349">Heme</keyword>
<feature type="transmembrane region" description="Helical" evidence="19">
    <location>
        <begin position="426"/>
        <end position="443"/>
    </location>
</feature>
<evidence type="ECO:0000256" key="3">
    <source>
        <dbReference type="ARBA" id="ARBA00012951"/>
    </source>
</evidence>
<reference evidence="21" key="1">
    <citation type="submission" date="2020-11" db="EMBL/GenBank/DDBJ databases">
        <title>Nocardioides sp. nov., isolated from Soil of Cynanchum wilfordii Hemsley rhizosphere.</title>
        <authorList>
            <person name="Lee J.-S."/>
            <person name="Suh M.K."/>
            <person name="Kim J.-S."/>
        </authorList>
    </citation>
    <scope>NUCLEOTIDE SEQUENCE</scope>
    <source>
        <strain evidence="21">KCTC 19275</strain>
    </source>
</reference>
<evidence type="ECO:0000256" key="15">
    <source>
        <dbReference type="ARBA" id="ARBA00023136"/>
    </source>
</evidence>
<evidence type="ECO:0000256" key="7">
    <source>
        <dbReference type="ARBA" id="ARBA00022617"/>
    </source>
</evidence>
<dbReference type="FunFam" id="1.20.810.10:FF:000007">
    <property type="entry name" value="Ubiquinol-cytochrome C reductase B subunit"/>
    <property type="match status" value="1"/>
</dbReference>
<keyword evidence="9 19" id="KW-0812">Transmembrane</keyword>
<proteinExistence type="predicted"/>
<dbReference type="InterPro" id="IPR005797">
    <property type="entry name" value="Cyt_b/b6_N"/>
</dbReference>
<evidence type="ECO:0000256" key="11">
    <source>
        <dbReference type="ARBA" id="ARBA00022967"/>
    </source>
</evidence>
<evidence type="ECO:0000256" key="6">
    <source>
        <dbReference type="ARBA" id="ARBA00022475"/>
    </source>
</evidence>
<evidence type="ECO:0000256" key="17">
    <source>
        <dbReference type="ARBA" id="ARBA00029568"/>
    </source>
</evidence>
<keyword evidence="14" id="KW-0408">Iron</keyword>
<keyword evidence="8" id="KW-0679">Respiratory chain</keyword>
<name>A0A930YEE5_9ACTN</name>
<evidence type="ECO:0000256" key="4">
    <source>
        <dbReference type="ARBA" id="ARBA00016116"/>
    </source>
</evidence>
<dbReference type="PANTHER" id="PTHR19271">
    <property type="entry name" value="CYTOCHROME B"/>
    <property type="match status" value="1"/>
</dbReference>
<feature type="transmembrane region" description="Helical" evidence="19">
    <location>
        <begin position="268"/>
        <end position="296"/>
    </location>
</feature>
<comment type="caution">
    <text evidence="21">The sequence shown here is derived from an EMBL/GenBank/DDBJ whole genome shotgun (WGS) entry which is preliminary data.</text>
</comment>
<dbReference type="AlphaFoldDB" id="A0A930YEE5"/>
<evidence type="ECO:0000256" key="16">
    <source>
        <dbReference type="ARBA" id="ARBA00029351"/>
    </source>
</evidence>
<dbReference type="GO" id="GO:0008121">
    <property type="term" value="F:quinol-cytochrome-c reductase activity"/>
    <property type="evidence" value="ECO:0007669"/>
    <property type="project" value="UniProtKB-EC"/>
</dbReference>
<dbReference type="InterPro" id="IPR016174">
    <property type="entry name" value="Di-haem_cyt_TM"/>
</dbReference>
<keyword evidence="13 19" id="KW-1133">Transmembrane helix</keyword>
<feature type="region of interest" description="Disordered" evidence="18">
    <location>
        <begin position="1"/>
        <end position="25"/>
    </location>
</feature>
<dbReference type="GO" id="GO:0046872">
    <property type="term" value="F:metal ion binding"/>
    <property type="evidence" value="ECO:0007669"/>
    <property type="project" value="UniProtKB-KW"/>
</dbReference>
<gene>
    <name evidence="21" type="ORF">ISU07_11355</name>
</gene>
<feature type="transmembrane region" description="Helical" evidence="19">
    <location>
        <begin position="157"/>
        <end position="177"/>
    </location>
</feature>
<feature type="transmembrane region" description="Helical" evidence="19">
    <location>
        <begin position="387"/>
        <end position="406"/>
    </location>
</feature>
<comment type="cofactor">
    <cofactor evidence="1">
        <name>heme</name>
        <dbReference type="ChEBI" id="CHEBI:30413"/>
    </cofactor>
</comment>
<dbReference type="Proteomes" id="UP000640489">
    <property type="component" value="Unassembled WGS sequence"/>
</dbReference>
<comment type="subcellular location">
    <subcellularLocation>
        <location evidence="2">Cell membrane</location>
        <topology evidence="2">Multi-pass membrane protein</topology>
    </subcellularLocation>
</comment>
<evidence type="ECO:0000256" key="18">
    <source>
        <dbReference type="SAM" id="MobiDB-lite"/>
    </source>
</evidence>
<keyword evidence="15 19" id="KW-0472">Membrane</keyword>
<feature type="transmembrane region" description="Helical" evidence="19">
    <location>
        <begin position="127"/>
        <end position="145"/>
    </location>
</feature>
<evidence type="ECO:0000256" key="13">
    <source>
        <dbReference type="ARBA" id="ARBA00022989"/>
    </source>
</evidence>
<dbReference type="InterPro" id="IPR027387">
    <property type="entry name" value="Cytb/b6-like_sf"/>
</dbReference>
<feature type="transmembrane region" description="Helical" evidence="19">
    <location>
        <begin position="54"/>
        <end position="80"/>
    </location>
</feature>
<feature type="compositionally biased region" description="Polar residues" evidence="18">
    <location>
        <begin position="1"/>
        <end position="17"/>
    </location>
</feature>
<evidence type="ECO:0000256" key="19">
    <source>
        <dbReference type="SAM" id="Phobius"/>
    </source>
</evidence>
<organism evidence="21 22">
    <name type="scientific">Nocardioides islandensis</name>
    <dbReference type="NCBI Taxonomy" id="433663"/>
    <lineage>
        <taxon>Bacteria</taxon>
        <taxon>Bacillati</taxon>
        <taxon>Actinomycetota</taxon>
        <taxon>Actinomycetes</taxon>
        <taxon>Propionibacteriales</taxon>
        <taxon>Nocardioidaceae</taxon>
        <taxon>Nocardioides</taxon>
    </lineage>
</organism>
<dbReference type="Gene3D" id="1.20.810.10">
    <property type="entry name" value="Cytochrome Bc1 Complex, Chain C"/>
    <property type="match status" value="1"/>
</dbReference>
<keyword evidence="22" id="KW-1185">Reference proteome</keyword>
<dbReference type="GO" id="GO:0022904">
    <property type="term" value="P:respiratory electron transport chain"/>
    <property type="evidence" value="ECO:0007669"/>
    <property type="project" value="InterPro"/>
</dbReference>
<dbReference type="EMBL" id="JADKPN010000006">
    <property type="protein sequence ID" value="MBF4763722.1"/>
    <property type="molecule type" value="Genomic_DNA"/>
</dbReference>
<protein>
    <recommendedName>
        <fullName evidence="4">Cytochrome bc1 complex cytochrome b subunit</fullName>
        <ecNumber evidence="3">7.1.1.8</ecNumber>
    </recommendedName>
    <alternativeName>
        <fullName evidence="17">Cytochrome bc1 reductase complex subunit QcrB</fullName>
    </alternativeName>
</protein>
<feature type="region of interest" description="Disordered" evidence="18">
    <location>
        <begin position="576"/>
        <end position="612"/>
    </location>
</feature>
<evidence type="ECO:0000313" key="21">
    <source>
        <dbReference type="EMBL" id="MBF4763722.1"/>
    </source>
</evidence>
<keyword evidence="11" id="KW-1278">Translocase</keyword>
<evidence type="ECO:0000256" key="10">
    <source>
        <dbReference type="ARBA" id="ARBA00022723"/>
    </source>
</evidence>
<feature type="transmembrane region" description="Helical" evidence="19">
    <location>
        <begin position="223"/>
        <end position="247"/>
    </location>
</feature>
<keyword evidence="10" id="KW-0479">Metal-binding</keyword>
<accession>A0A930YEE5</accession>
<evidence type="ECO:0000256" key="1">
    <source>
        <dbReference type="ARBA" id="ARBA00001971"/>
    </source>
</evidence>